<dbReference type="Proteomes" id="UP000625711">
    <property type="component" value="Unassembled WGS sequence"/>
</dbReference>
<accession>A0A834I9J1</accession>
<dbReference type="AlphaFoldDB" id="A0A834I9J1"/>
<protein>
    <submittedName>
        <fullName evidence="1">Uncharacterized protein</fullName>
    </submittedName>
</protein>
<sequence length="116" mass="12961">MDRGAATARPPPKFLARFLSASTATRPPHPTPAARVPGLIRYKIPDLSFFICGPVFGFLFCTSTIGYDDVAGRQFHPSDRRNIARKPGRSVFTHKECPGIYASHLRSEIWSQIIYI</sequence>
<evidence type="ECO:0000313" key="2">
    <source>
        <dbReference type="Proteomes" id="UP000625711"/>
    </source>
</evidence>
<keyword evidence="2" id="KW-1185">Reference proteome</keyword>
<organism evidence="1 2">
    <name type="scientific">Rhynchophorus ferrugineus</name>
    <name type="common">Red palm weevil</name>
    <name type="synonym">Curculio ferrugineus</name>
    <dbReference type="NCBI Taxonomy" id="354439"/>
    <lineage>
        <taxon>Eukaryota</taxon>
        <taxon>Metazoa</taxon>
        <taxon>Ecdysozoa</taxon>
        <taxon>Arthropoda</taxon>
        <taxon>Hexapoda</taxon>
        <taxon>Insecta</taxon>
        <taxon>Pterygota</taxon>
        <taxon>Neoptera</taxon>
        <taxon>Endopterygota</taxon>
        <taxon>Coleoptera</taxon>
        <taxon>Polyphaga</taxon>
        <taxon>Cucujiformia</taxon>
        <taxon>Curculionidae</taxon>
        <taxon>Dryophthorinae</taxon>
        <taxon>Rhynchophorus</taxon>
    </lineage>
</organism>
<comment type="caution">
    <text evidence="1">The sequence shown here is derived from an EMBL/GenBank/DDBJ whole genome shotgun (WGS) entry which is preliminary data.</text>
</comment>
<reference evidence="1" key="1">
    <citation type="submission" date="2020-08" db="EMBL/GenBank/DDBJ databases">
        <title>Genome sequencing and assembly of the red palm weevil Rhynchophorus ferrugineus.</title>
        <authorList>
            <person name="Dias G.B."/>
            <person name="Bergman C.M."/>
            <person name="Manee M."/>
        </authorList>
    </citation>
    <scope>NUCLEOTIDE SEQUENCE</scope>
    <source>
        <strain evidence="1">AA-2017</strain>
        <tissue evidence="1">Whole larva</tissue>
    </source>
</reference>
<dbReference type="EMBL" id="JAACXV010014194">
    <property type="protein sequence ID" value="KAF7269682.1"/>
    <property type="molecule type" value="Genomic_DNA"/>
</dbReference>
<gene>
    <name evidence="1" type="ORF">GWI33_017269</name>
</gene>
<proteinExistence type="predicted"/>
<evidence type="ECO:0000313" key="1">
    <source>
        <dbReference type="EMBL" id="KAF7269682.1"/>
    </source>
</evidence>
<name>A0A834I9J1_RHYFE</name>